<gene>
    <name evidence="13" type="ORF">COHAPHLL_00279</name>
</gene>
<accession>A0A6H0XA09</accession>
<evidence type="ECO:0000256" key="9">
    <source>
        <dbReference type="ARBA" id="ARBA00035669"/>
    </source>
</evidence>
<evidence type="ECO:0000256" key="4">
    <source>
        <dbReference type="ARBA" id="ARBA00022732"/>
    </source>
</evidence>
<evidence type="ECO:0000256" key="7">
    <source>
        <dbReference type="ARBA" id="ARBA00035610"/>
    </source>
</evidence>
<keyword evidence="4" id="KW-1227">Viral tail protein</keyword>
<name>A0A6H0XA09_9CAUD</name>
<comment type="function">
    <text evidence="7">The C-terminal chaperone protein mediates homotrimerization and proper folding of the catalytic trimer.</text>
</comment>
<evidence type="ECO:0000256" key="10">
    <source>
        <dbReference type="ARBA" id="ARBA00035705"/>
    </source>
</evidence>
<keyword evidence="5" id="KW-1161">Viral attachment to host cell</keyword>
<keyword evidence="11" id="KW-0175">Coiled coil</keyword>
<evidence type="ECO:0000256" key="1">
    <source>
        <dbReference type="ARBA" id="ARBA00004328"/>
    </source>
</evidence>
<keyword evidence="2" id="KW-0945">Host-virus interaction</keyword>
<comment type="similarity">
    <text evidence="8">Belongs to the S16-like long tail fiber protein Gp37 family.</text>
</comment>
<evidence type="ECO:0000256" key="5">
    <source>
        <dbReference type="ARBA" id="ARBA00022804"/>
    </source>
</evidence>
<dbReference type="InterPro" id="IPR030392">
    <property type="entry name" value="S74_ICA"/>
</dbReference>
<feature type="domain" description="Peptidase S74" evidence="12">
    <location>
        <begin position="976"/>
        <end position="1071"/>
    </location>
</feature>
<comment type="subunit">
    <text evidence="9">Homotrimer. Interacts with the receptor-recognizing protein Gp38.</text>
</comment>
<evidence type="ECO:0000256" key="6">
    <source>
        <dbReference type="ARBA" id="ARBA00033188"/>
    </source>
</evidence>
<keyword evidence="3" id="KW-0946">Virion</keyword>
<sequence>MAELRSTTAIGGNIVWHGGNLRFDPQGETIRYQGYKIYTEHDTPLPGELGNGGTTSAFTKAESDARFAPIAGGGYVQKIGDTMTGKLTNTANEIEIRGGSPRLLLQDNDGTKRWYLINDGGNFSLRENDTATTRFRIDATAANFGIENIDINAKTAFRGFDSWLRINDQAAFTTGVYFGSSLVRTDGTLQVGSATASGFVVNTTAIKYKDNNVFHDGYHPNADKWTTARTLTTTLTGDVSGSASMTIDGSANATVTVTATVANDSHTHDGRYYTETESDARFANVAGDTFTGNVAISKAGGRLSFNETDYANNNSGINWITSAGQNLELIHEITDGDINTAGGNGQALIIRDNGSIASPAGLEVEGEIFAKVNQRVFHDAYHPNADKWTTARTLTIGNTGKSVDGTSNVTWTAKEITGDFYGGMYKYRRDYAVNINAPAKLLDQNGAAITQGSIRVRAVITGTGTTDSASSATFTNINGAWTVVNTTQSAASSNRINFFIDVDGDPAVSTWHTSNYTVEVYHEFVNTGGNYHSNFWGIDGVLSSVDGVLKYGSNNVFHDGYHPNADKWTTARTLTLNGDVSGAVSFDGSSNATMTVTVANDSHTHDGRYYTESESDARFAQNSEFSTTQTFAGIVNKYLAKVTSAGVLEVARYIDFHTTNSTADYDIRLDCNSSGNISVIGGTMSGSFVGPLSGNASTATTWANARTLTIGNTGKSVNGSANVAWSLAEIGAVSKAGDTINGQLTIRHTNVQLNLMDSTYSDNYWQLDHQNGVMAFRYNGSASDDFRLNENGTAVFAHSVTAPTFVGSLSGNATTATSATTATTATYLGSSLISSNGGQDFKIRDKRALVGTTSNLIVNYGNDFTDVTVQSALLSTGRMTAYGSAASYAYASHYTSQAPFYHYKSSSGSSEYHAFMKGDINHSGGRYQHSFGAILSSSGAHTAQIVSSLNSSTTKQWSFQYSTGNFTAPGNVTAYSDRRLKKNIKLIDNALNKVGELNGYTYDKRSSFDSDEYIRETGVIAQEVEKVLPEAVMESDDEDRILSVAYGNMNGLLIEAIKELNAKVDTLQNEVQELKRPWWKKLLRL</sequence>
<organism evidence="13 14">
    <name type="scientific">Vibrio phage V09</name>
    <dbReference type="NCBI Taxonomy" id="2724327"/>
    <lineage>
        <taxon>Viruses</taxon>
        <taxon>Duplodnaviria</taxon>
        <taxon>Heunggongvirae</taxon>
        <taxon>Uroviricota</taxon>
        <taxon>Caudoviricetes</taxon>
        <taxon>Pantevenvirales</taxon>
        <taxon>Straboviridae</taxon>
        <taxon>Schizotequatrovirus</taxon>
        <taxon>Schizotequatrovirus KVP40</taxon>
    </lineage>
</organism>
<dbReference type="PROSITE" id="PS51688">
    <property type="entry name" value="ICA"/>
    <property type="match status" value="1"/>
</dbReference>
<dbReference type="GO" id="GO:0019062">
    <property type="term" value="P:virion attachment to host cell"/>
    <property type="evidence" value="ECO:0007669"/>
    <property type="project" value="UniProtKB-KW"/>
</dbReference>
<evidence type="ECO:0000256" key="2">
    <source>
        <dbReference type="ARBA" id="ARBA00022581"/>
    </source>
</evidence>
<dbReference type="GO" id="GO:0098024">
    <property type="term" value="C:virus tail, fiber"/>
    <property type="evidence" value="ECO:0007669"/>
    <property type="project" value="UniProtKB-KW"/>
</dbReference>
<protein>
    <recommendedName>
        <fullName evidence="10">Long tail fiber protein Gp37</fullName>
    </recommendedName>
    <alternativeName>
        <fullName evidence="6">Receptor-recognizing protein</fullName>
    </alternativeName>
</protein>
<dbReference type="EMBL" id="MT135026">
    <property type="protein sequence ID" value="QIW91115.1"/>
    <property type="molecule type" value="Genomic_DNA"/>
</dbReference>
<dbReference type="Pfam" id="PF13884">
    <property type="entry name" value="Peptidase_S74"/>
    <property type="match status" value="1"/>
</dbReference>
<evidence type="ECO:0000259" key="12">
    <source>
        <dbReference type="PROSITE" id="PS51688"/>
    </source>
</evidence>
<evidence type="ECO:0000256" key="11">
    <source>
        <dbReference type="SAM" id="Coils"/>
    </source>
</evidence>
<comment type="subcellular location">
    <subcellularLocation>
        <location evidence="1">Virion</location>
    </subcellularLocation>
</comment>
<evidence type="ECO:0000313" key="13">
    <source>
        <dbReference type="EMBL" id="QIW91115.1"/>
    </source>
</evidence>
<evidence type="ECO:0000256" key="3">
    <source>
        <dbReference type="ARBA" id="ARBA00022672"/>
    </source>
</evidence>
<keyword evidence="5" id="KW-1160">Virus entry into host cell</keyword>
<keyword evidence="3" id="KW-1230">Viral tail fiber protein</keyword>
<reference evidence="13 14" key="1">
    <citation type="submission" date="2020-03" db="EMBL/GenBank/DDBJ databases">
        <authorList>
            <person name="Ni P."/>
            <person name="Yin Y."/>
        </authorList>
    </citation>
    <scope>NUCLEOTIDE SEQUENCE [LARGE SCALE GENOMIC DNA]</scope>
</reference>
<feature type="coiled-coil region" evidence="11">
    <location>
        <begin position="1050"/>
        <end position="1077"/>
    </location>
</feature>
<evidence type="ECO:0000256" key="8">
    <source>
        <dbReference type="ARBA" id="ARBA00035637"/>
    </source>
</evidence>
<evidence type="ECO:0000313" key="14">
    <source>
        <dbReference type="Proteomes" id="UP000502092"/>
    </source>
</evidence>
<dbReference type="Proteomes" id="UP000502092">
    <property type="component" value="Segment"/>
</dbReference>
<proteinExistence type="inferred from homology"/>